<dbReference type="PANTHER" id="PTHR37421">
    <property type="entry name" value="UPF0260 PROTEIN YCGN"/>
    <property type="match status" value="1"/>
</dbReference>
<dbReference type="Proteomes" id="UP000253570">
    <property type="component" value="Unassembled WGS sequence"/>
</dbReference>
<comment type="caution">
    <text evidence="1">The sequence shown here is derived from an EMBL/GenBank/DDBJ whole genome shotgun (WGS) entry which is preliminary data.</text>
</comment>
<dbReference type="AlphaFoldDB" id="A0A368DPV1"/>
<dbReference type="InterPro" id="IPR008228">
    <property type="entry name" value="UCP006173"/>
</dbReference>
<evidence type="ECO:0000313" key="2">
    <source>
        <dbReference type="Proteomes" id="UP000253570"/>
    </source>
</evidence>
<accession>A0A368DPV1</accession>
<gene>
    <name evidence="1" type="ORF">DBW71_03875</name>
</gene>
<sequence>MFWKEKQLNQMNSDEWESLCDRCGKCCSLKLHNEISNEIFDTSLVCKLFDVKKCSCKNYSERHQYVKDCIKLSDNNIRSISWLPNTCAYKLVSEGKDLYPWHHLNSGSYDTIHETGNSIISSEIKSESEVERNDYEDYITNKITSK</sequence>
<dbReference type="PIRSF" id="PIRSF006173">
    <property type="entry name" value="UCP006173"/>
    <property type="match status" value="1"/>
</dbReference>
<reference evidence="1 2" key="1">
    <citation type="journal article" date="2018" name="Microbiome">
        <title>Fine metagenomic profile of the Mediterranean stratified and mixed water columns revealed by assembly and recruitment.</title>
        <authorList>
            <person name="Haro-Moreno J.M."/>
            <person name="Lopez-Perez M."/>
            <person name="De La Torre J.R."/>
            <person name="Picazo A."/>
            <person name="Camacho A."/>
            <person name="Rodriguez-Valera F."/>
        </authorList>
    </citation>
    <scope>NUCLEOTIDE SEQUENCE [LARGE SCALE GENOMIC DNA]</scope>
    <source>
        <strain evidence="1">MED-G57</strain>
    </source>
</reference>
<organism evidence="1 2">
    <name type="scientific">PS1 clade bacterium</name>
    <dbReference type="NCBI Taxonomy" id="2175152"/>
    <lineage>
        <taxon>Bacteria</taxon>
        <taxon>Pseudomonadati</taxon>
        <taxon>Pseudomonadota</taxon>
        <taxon>Alphaproteobacteria</taxon>
        <taxon>PS1 clade</taxon>
    </lineage>
</organism>
<proteinExistence type="predicted"/>
<dbReference type="PANTHER" id="PTHR37421:SF1">
    <property type="entry name" value="UPF0260 PROTEIN YCGN"/>
    <property type="match status" value="1"/>
</dbReference>
<dbReference type="NCBIfam" id="NF003501">
    <property type="entry name" value="PRK05170.1-5"/>
    <property type="match status" value="1"/>
</dbReference>
<dbReference type="NCBIfam" id="NF003507">
    <property type="entry name" value="PRK05170.2-5"/>
    <property type="match status" value="1"/>
</dbReference>
<dbReference type="EMBL" id="QOQD01000008">
    <property type="protein sequence ID" value="RCL73241.1"/>
    <property type="molecule type" value="Genomic_DNA"/>
</dbReference>
<evidence type="ECO:0000313" key="1">
    <source>
        <dbReference type="EMBL" id="RCL73241.1"/>
    </source>
</evidence>
<name>A0A368DPV1_9PROT</name>
<protein>
    <submittedName>
        <fullName evidence="1">YcgN family cysteine cluster protein</fullName>
    </submittedName>
</protein>